<keyword evidence="1" id="KW-0175">Coiled coil</keyword>
<dbReference type="SUPFAM" id="SSF52540">
    <property type="entry name" value="P-loop containing nucleoside triphosphate hydrolases"/>
    <property type="match status" value="1"/>
</dbReference>
<proteinExistence type="predicted"/>
<organism evidence="2 3">
    <name type="scientific">Treponema phagedenis</name>
    <dbReference type="NCBI Taxonomy" id="162"/>
    <lineage>
        <taxon>Bacteria</taxon>
        <taxon>Pseudomonadati</taxon>
        <taxon>Spirochaetota</taxon>
        <taxon>Spirochaetia</taxon>
        <taxon>Spirochaetales</taxon>
        <taxon>Treponemataceae</taxon>
        <taxon>Treponema</taxon>
    </lineage>
</organism>
<evidence type="ECO:0000256" key="1">
    <source>
        <dbReference type="SAM" id="Coils"/>
    </source>
</evidence>
<dbReference type="RefSeq" id="WP_044634823.1">
    <property type="nucleotide sequence ID" value="NZ_CDNC01000029.1"/>
</dbReference>
<dbReference type="Gene3D" id="3.40.50.300">
    <property type="entry name" value="P-loop containing nucleotide triphosphate hydrolases"/>
    <property type="match status" value="1"/>
</dbReference>
<protein>
    <submittedName>
        <fullName evidence="2">GTP-binding domain protein</fullName>
    </submittedName>
</protein>
<dbReference type="InterPro" id="IPR027417">
    <property type="entry name" value="P-loop_NTPase"/>
</dbReference>
<keyword evidence="3" id="KW-1185">Reference proteome</keyword>
<evidence type="ECO:0000313" key="3">
    <source>
        <dbReference type="Proteomes" id="UP000042527"/>
    </source>
</evidence>
<dbReference type="AlphaFoldDB" id="A0A0B7GXY4"/>
<dbReference type="OrthoDB" id="1080466at2"/>
<evidence type="ECO:0000313" key="2">
    <source>
        <dbReference type="EMBL" id="CEM62457.1"/>
    </source>
</evidence>
<reference evidence="3" key="1">
    <citation type="submission" date="2015-01" db="EMBL/GenBank/DDBJ databases">
        <authorList>
            <person name="Manzoor Shahid"/>
            <person name="Zubair Saima"/>
        </authorList>
    </citation>
    <scope>NUCLEOTIDE SEQUENCE [LARGE SCALE GENOMIC DNA]</scope>
    <source>
        <strain evidence="3">V1</strain>
    </source>
</reference>
<dbReference type="GeneID" id="57753913"/>
<feature type="coiled-coil region" evidence="1">
    <location>
        <begin position="218"/>
        <end position="245"/>
    </location>
</feature>
<name>A0A0B7GXY4_TREPH</name>
<sequence>MGKNVLSVGINPETAIPSELYFSESEYCEGVTSDGMVTRLNDDSDITNYVCLRRYIKSEALKKLEPIVLVDMPGFDSSLDAHNKAIFNYLDKGSHYVVLTPVDAGTISASMKKQIQNILTFGRECSFFISKTDLRSSDEVAAVKNEVQNEVSMLTGKAETVFEINKDDVSLFNNFAELLNANELFKKVFLETIKNECFDVKYSINIKISALKKDKKTNEQFIADLENALHKIEEKKMKIIEQEKK</sequence>
<accession>A0A0B7GXY4</accession>
<dbReference type="Proteomes" id="UP000042527">
    <property type="component" value="Unassembled WGS sequence"/>
</dbReference>
<gene>
    <name evidence="2" type="ORF">TPHV1_350013</name>
</gene>
<dbReference type="EMBL" id="CDNC01000029">
    <property type="protein sequence ID" value="CEM62457.1"/>
    <property type="molecule type" value="Genomic_DNA"/>
</dbReference>